<dbReference type="RefSeq" id="XP_015661067.1">
    <property type="nucleotide sequence ID" value="XM_015799465.1"/>
</dbReference>
<dbReference type="RefSeq" id="XP_015661066.1">
    <property type="nucleotide sequence ID" value="XM_015799464.1"/>
</dbReference>
<dbReference type="PANTHER" id="PTHR10245">
    <property type="entry name" value="ENDOTHELIAL DIFFERENTIATION-RELATED FACTOR 1 MULTIPROTEIN BRIDGING FACTOR 1"/>
    <property type="match status" value="1"/>
</dbReference>
<evidence type="ECO:0000313" key="6">
    <source>
        <dbReference type="EMBL" id="KPA82627.1"/>
    </source>
</evidence>
<protein>
    <recommendedName>
        <fullName evidence="5">HTH cro/C1-type domain-containing protein</fullName>
    </recommendedName>
</protein>
<evidence type="ECO:0000256" key="2">
    <source>
        <dbReference type="ARBA" id="ARBA00023125"/>
    </source>
</evidence>
<dbReference type="GeneID" id="26902760"/>
<dbReference type="Proteomes" id="UP000037923">
    <property type="component" value="Unassembled WGS sequence"/>
</dbReference>
<evidence type="ECO:0000256" key="4">
    <source>
        <dbReference type="SAM" id="MobiDB-lite"/>
    </source>
</evidence>
<dbReference type="OrthoDB" id="10253401at2759"/>
<dbReference type="GO" id="GO:0005634">
    <property type="term" value="C:nucleus"/>
    <property type="evidence" value="ECO:0007669"/>
    <property type="project" value="TreeGrafter"/>
</dbReference>
<dbReference type="InterPro" id="IPR001387">
    <property type="entry name" value="Cro/C1-type_HTH"/>
</dbReference>
<dbReference type="FunFam" id="1.10.260.40:FF:000018">
    <property type="entry name" value="Multiprotein bridging factor 1"/>
    <property type="match status" value="1"/>
</dbReference>
<gene>
    <name evidence="6" type="ORF">ABB37_02469</name>
</gene>
<dbReference type="EMBL" id="LGTL01000004">
    <property type="protein sequence ID" value="KPA82628.1"/>
    <property type="molecule type" value="Genomic_DNA"/>
</dbReference>
<feature type="region of interest" description="Disordered" evidence="4">
    <location>
        <begin position="143"/>
        <end position="163"/>
    </location>
</feature>
<dbReference type="AlphaFoldDB" id="A0A0M9G5D7"/>
<dbReference type="GO" id="GO:0003677">
    <property type="term" value="F:DNA binding"/>
    <property type="evidence" value="ECO:0007669"/>
    <property type="project" value="UniProtKB-KW"/>
</dbReference>
<accession>A0A0M9G5D7</accession>
<evidence type="ECO:0000256" key="1">
    <source>
        <dbReference type="ARBA" id="ARBA00023015"/>
    </source>
</evidence>
<dbReference type="Gene3D" id="1.10.260.40">
    <property type="entry name" value="lambda repressor-like DNA-binding domains"/>
    <property type="match status" value="1"/>
</dbReference>
<sequence length="163" mass="18080">MPKGTIPAGQDWEEQRFNFQQRGAGAAAKPRVVNERDASRAIQSGQAVQVQRKEHQQANQQAASAGANAKKLDEDNESLKVKKVDPHLRVRIMKARQGLNWSQQDLAQRISERASVVAEYENGKAVPDERVIVKMEKALGMHLRGAKAGEPMGKIRPTPKPQE</sequence>
<name>A0A0M9G5D7_LEPPY</name>
<dbReference type="SMART" id="SM00530">
    <property type="entry name" value="HTH_XRE"/>
    <property type="match status" value="1"/>
</dbReference>
<feature type="region of interest" description="Disordered" evidence="4">
    <location>
        <begin position="43"/>
        <end position="80"/>
    </location>
</feature>
<reference evidence="6 7" key="1">
    <citation type="submission" date="2015-07" db="EMBL/GenBank/DDBJ databases">
        <title>High-quality genome of monoxenous trypanosomatid Leptomonas pyrrhocoris.</title>
        <authorList>
            <person name="Flegontov P."/>
            <person name="Butenko A."/>
            <person name="Firsov S."/>
            <person name="Vlcek C."/>
            <person name="Logacheva M.D."/>
            <person name="Field M."/>
            <person name="Filatov D."/>
            <person name="Flegontova O."/>
            <person name="Gerasimov E."/>
            <person name="Jackson A.P."/>
            <person name="Kelly S."/>
            <person name="Opperdoes F."/>
            <person name="O'Reilly A."/>
            <person name="Votypka J."/>
            <person name="Yurchenko V."/>
            <person name="Lukes J."/>
        </authorList>
    </citation>
    <scope>NUCLEOTIDE SEQUENCE [LARGE SCALE GENOMIC DNA]</scope>
    <source>
        <strain evidence="6">H10</strain>
    </source>
</reference>
<dbReference type="CDD" id="cd00093">
    <property type="entry name" value="HTH_XRE"/>
    <property type="match status" value="1"/>
</dbReference>
<dbReference type="PANTHER" id="PTHR10245:SF15">
    <property type="entry name" value="ENDOTHELIAL DIFFERENTIATION-RELATED FACTOR 1"/>
    <property type="match status" value="1"/>
</dbReference>
<feature type="compositionally biased region" description="Low complexity" evidence="4">
    <location>
        <begin position="57"/>
        <end position="69"/>
    </location>
</feature>
<dbReference type="SUPFAM" id="SSF47413">
    <property type="entry name" value="lambda repressor-like DNA-binding domains"/>
    <property type="match status" value="1"/>
</dbReference>
<dbReference type="Pfam" id="PF08523">
    <property type="entry name" value="MBF1"/>
    <property type="match status" value="1"/>
</dbReference>
<organism evidence="6 7">
    <name type="scientific">Leptomonas pyrrhocoris</name>
    <name type="common">Firebug parasite</name>
    <dbReference type="NCBI Taxonomy" id="157538"/>
    <lineage>
        <taxon>Eukaryota</taxon>
        <taxon>Discoba</taxon>
        <taxon>Euglenozoa</taxon>
        <taxon>Kinetoplastea</taxon>
        <taxon>Metakinetoplastina</taxon>
        <taxon>Trypanosomatida</taxon>
        <taxon>Trypanosomatidae</taxon>
        <taxon>Leishmaniinae</taxon>
        <taxon>Leptomonas</taxon>
    </lineage>
</organism>
<keyword evidence="3" id="KW-0804">Transcription</keyword>
<feature type="compositionally biased region" description="Basic and acidic residues" evidence="4">
    <location>
        <begin position="70"/>
        <end position="80"/>
    </location>
</feature>
<keyword evidence="1" id="KW-0805">Transcription regulation</keyword>
<dbReference type="Pfam" id="PF01381">
    <property type="entry name" value="HTH_3"/>
    <property type="match status" value="1"/>
</dbReference>
<evidence type="ECO:0000259" key="5">
    <source>
        <dbReference type="PROSITE" id="PS50943"/>
    </source>
</evidence>
<keyword evidence="2" id="KW-0238">DNA-binding</keyword>
<proteinExistence type="predicted"/>
<evidence type="ECO:0000256" key="3">
    <source>
        <dbReference type="ARBA" id="ARBA00023163"/>
    </source>
</evidence>
<keyword evidence="7" id="KW-1185">Reference proteome</keyword>
<dbReference type="OMA" id="GKNKSCK"/>
<dbReference type="PROSITE" id="PS50943">
    <property type="entry name" value="HTH_CROC1"/>
    <property type="match status" value="1"/>
</dbReference>
<comment type="caution">
    <text evidence="6">The sequence shown here is derived from an EMBL/GenBank/DDBJ whole genome shotgun (WGS) entry which is preliminary data.</text>
</comment>
<dbReference type="InterPro" id="IPR013729">
    <property type="entry name" value="MBF1_N"/>
</dbReference>
<feature type="domain" description="HTH cro/C1-type" evidence="5">
    <location>
        <begin position="92"/>
        <end position="146"/>
    </location>
</feature>
<evidence type="ECO:0000313" key="7">
    <source>
        <dbReference type="Proteomes" id="UP000037923"/>
    </source>
</evidence>
<dbReference type="InterPro" id="IPR010982">
    <property type="entry name" value="Lambda_DNA-bd_dom_sf"/>
</dbReference>
<dbReference type="EMBL" id="LGTL01000004">
    <property type="protein sequence ID" value="KPA82627.1"/>
    <property type="molecule type" value="Genomic_DNA"/>
</dbReference>
<dbReference type="VEuPathDB" id="TriTrypDB:LpyrH10_04_0190"/>